<evidence type="ECO:0000313" key="2">
    <source>
        <dbReference type="Proteomes" id="UP000024635"/>
    </source>
</evidence>
<dbReference type="EMBL" id="JARK01001427">
    <property type="protein sequence ID" value="EYC03909.1"/>
    <property type="molecule type" value="Genomic_DNA"/>
</dbReference>
<evidence type="ECO:0000313" key="1">
    <source>
        <dbReference type="EMBL" id="EYC03909.1"/>
    </source>
</evidence>
<comment type="caution">
    <text evidence="1">The sequence shown here is derived from an EMBL/GenBank/DDBJ whole genome shotgun (WGS) entry which is preliminary data.</text>
</comment>
<accession>A0A016TLM7</accession>
<dbReference type="Proteomes" id="UP000024635">
    <property type="component" value="Unassembled WGS sequence"/>
</dbReference>
<keyword evidence="2" id="KW-1185">Reference proteome</keyword>
<gene>
    <name evidence="1" type="primary">Acey_s0091.g2491</name>
    <name evidence="1" type="ORF">Y032_0091g2491</name>
</gene>
<dbReference type="AlphaFoldDB" id="A0A016TLM7"/>
<organism evidence="1 2">
    <name type="scientific">Ancylostoma ceylanicum</name>
    <dbReference type="NCBI Taxonomy" id="53326"/>
    <lineage>
        <taxon>Eukaryota</taxon>
        <taxon>Metazoa</taxon>
        <taxon>Ecdysozoa</taxon>
        <taxon>Nematoda</taxon>
        <taxon>Chromadorea</taxon>
        <taxon>Rhabditida</taxon>
        <taxon>Rhabditina</taxon>
        <taxon>Rhabditomorpha</taxon>
        <taxon>Strongyloidea</taxon>
        <taxon>Ancylostomatidae</taxon>
        <taxon>Ancylostomatinae</taxon>
        <taxon>Ancylostoma</taxon>
    </lineage>
</organism>
<protein>
    <submittedName>
        <fullName evidence="1">Uncharacterized protein</fullName>
    </submittedName>
</protein>
<proteinExistence type="predicted"/>
<sequence>MLPVQKLVNNLRSEQSTTLQVADKLWADNLSTRKGYSNLSTSSCVEQVSGAIRQPILGILRHVRQKLAV</sequence>
<name>A0A016TLM7_9BILA</name>
<reference evidence="2" key="1">
    <citation type="journal article" date="2015" name="Nat. Genet.">
        <title>The genome and transcriptome of the zoonotic hookworm Ancylostoma ceylanicum identify infection-specific gene families.</title>
        <authorList>
            <person name="Schwarz E.M."/>
            <person name="Hu Y."/>
            <person name="Antoshechkin I."/>
            <person name="Miller M.M."/>
            <person name="Sternberg P.W."/>
            <person name="Aroian R.V."/>
        </authorList>
    </citation>
    <scope>NUCLEOTIDE SEQUENCE</scope>
    <source>
        <strain evidence="2">HY135</strain>
    </source>
</reference>